<evidence type="ECO:0000256" key="7">
    <source>
        <dbReference type="ARBA" id="ARBA00022756"/>
    </source>
</evidence>
<comment type="cofactor">
    <cofactor evidence="1">
        <name>pyridoxal 5'-phosphate</name>
        <dbReference type="ChEBI" id="CHEBI:597326"/>
    </cofactor>
</comment>
<dbReference type="InterPro" id="IPR015424">
    <property type="entry name" value="PyrdxlP-dep_Trfase"/>
</dbReference>
<comment type="subunit">
    <text evidence="4">Homodimer.</text>
</comment>
<evidence type="ECO:0000256" key="2">
    <source>
        <dbReference type="ARBA" id="ARBA00004746"/>
    </source>
</evidence>
<feature type="domain" description="Aminotransferase class I/classII large" evidence="12">
    <location>
        <begin position="43"/>
        <end position="385"/>
    </location>
</feature>
<dbReference type="InterPro" id="IPR022834">
    <property type="entry name" value="AONS_Proteobacteria"/>
</dbReference>
<dbReference type="Gene3D" id="3.90.1150.10">
    <property type="entry name" value="Aspartate Aminotransferase, domain 1"/>
    <property type="match status" value="1"/>
</dbReference>
<dbReference type="InterPro" id="IPR001917">
    <property type="entry name" value="Aminotrans_II_pyridoxalP_BS"/>
</dbReference>
<dbReference type="Gene3D" id="3.40.640.10">
    <property type="entry name" value="Type I PLP-dependent aspartate aminotransferase-like (Major domain)"/>
    <property type="match status" value="1"/>
</dbReference>
<comment type="caution">
    <text evidence="13">The sequence shown here is derived from an EMBL/GenBank/DDBJ whole genome shotgun (WGS) entry which is preliminary data.</text>
</comment>
<evidence type="ECO:0000256" key="5">
    <source>
        <dbReference type="ARBA" id="ARBA00013187"/>
    </source>
</evidence>
<evidence type="ECO:0000313" key="13">
    <source>
        <dbReference type="EMBL" id="KKN55625.1"/>
    </source>
</evidence>
<evidence type="ECO:0000256" key="9">
    <source>
        <dbReference type="ARBA" id="ARBA00032610"/>
    </source>
</evidence>
<dbReference type="UniPathway" id="UPA00078"/>
<evidence type="ECO:0000256" key="4">
    <source>
        <dbReference type="ARBA" id="ARBA00011738"/>
    </source>
</evidence>
<dbReference type="InterPro" id="IPR050087">
    <property type="entry name" value="AON_synthase_class-II"/>
</dbReference>
<comment type="pathway">
    <text evidence="2">Cofactor biosynthesis; biotin biosynthesis.</text>
</comment>
<dbReference type="GO" id="GO:0008710">
    <property type="term" value="F:8-amino-7-oxononanoate synthase activity"/>
    <property type="evidence" value="ECO:0007669"/>
    <property type="project" value="UniProtKB-EC"/>
</dbReference>
<dbReference type="SUPFAM" id="SSF53383">
    <property type="entry name" value="PLP-dependent transferases"/>
    <property type="match status" value="1"/>
</dbReference>
<dbReference type="CDD" id="cd06454">
    <property type="entry name" value="KBL_like"/>
    <property type="match status" value="1"/>
</dbReference>
<evidence type="ECO:0000256" key="8">
    <source>
        <dbReference type="ARBA" id="ARBA00022898"/>
    </source>
</evidence>
<organism evidence="13">
    <name type="scientific">marine sediment metagenome</name>
    <dbReference type="NCBI Taxonomy" id="412755"/>
    <lineage>
        <taxon>unclassified sequences</taxon>
        <taxon>metagenomes</taxon>
        <taxon>ecological metagenomes</taxon>
    </lineage>
</organism>
<evidence type="ECO:0000256" key="6">
    <source>
        <dbReference type="ARBA" id="ARBA00022679"/>
    </source>
</evidence>
<dbReference type="HAMAP" id="MF_01693">
    <property type="entry name" value="BioF_aminotrans_2"/>
    <property type="match status" value="1"/>
</dbReference>
<dbReference type="InterPro" id="IPR015421">
    <property type="entry name" value="PyrdxlP-dep_Trfase_major"/>
</dbReference>
<comment type="similarity">
    <text evidence="3">Belongs to the class-II pyridoxal-phosphate-dependent aminotransferase family. BioF subfamily.</text>
</comment>
<evidence type="ECO:0000256" key="11">
    <source>
        <dbReference type="ARBA" id="ARBA00047715"/>
    </source>
</evidence>
<name>A0A0F9RGI9_9ZZZZ</name>
<dbReference type="EMBL" id="LAZR01000877">
    <property type="protein sequence ID" value="KKN55625.1"/>
    <property type="molecule type" value="Genomic_DNA"/>
</dbReference>
<sequence>MASVPWSTQLANNLAERKAAGRYRKPRIRLGEQGVDVVVDGKKYLSFCSNDYLGLAEHPALKKAFIDGVEQEGVGSGAAHLLTGHSRYHQQLEEALADFTGQQRVLLFSSGYQANMGIIDGLMARGDLIIQDKLNHASLLDGGRLSAANQLRYRHADITALAMRLQQSEQANNRLVVSDGVFSMDGDLAPLPEIMSLAKTYNTAVLIDDAHGFGVLGVKGRGSAEHFQIKQTNLPIEMGTFGKAFGTAGAFVAADEVVIETLIQQARTYVYTTAQPPAIAAATLASLKLVQDENWRREKLTALIQQFRTGAKDLGLALMPSMTAIQPIVIGDEKQAIKIGQALEDKGLLVGVIRPPTVPEGSARLRITLSANHNEQQVTQLLNALAVVCVA</sequence>
<dbReference type="PANTHER" id="PTHR13693:SF100">
    <property type="entry name" value="8-AMINO-7-OXONONANOATE SYNTHASE"/>
    <property type="match status" value="1"/>
</dbReference>
<keyword evidence="7" id="KW-0093">Biotin biosynthesis</keyword>
<dbReference type="InterPro" id="IPR004723">
    <property type="entry name" value="AONS_Archaea/Proteobacteria"/>
</dbReference>
<dbReference type="NCBIfam" id="TIGR00858">
    <property type="entry name" value="bioF"/>
    <property type="match status" value="1"/>
</dbReference>
<keyword evidence="8" id="KW-0663">Pyridoxal phosphate</keyword>
<dbReference type="PANTHER" id="PTHR13693">
    <property type="entry name" value="CLASS II AMINOTRANSFERASE/8-AMINO-7-OXONONANOATE SYNTHASE"/>
    <property type="match status" value="1"/>
</dbReference>
<evidence type="ECO:0000256" key="1">
    <source>
        <dbReference type="ARBA" id="ARBA00001933"/>
    </source>
</evidence>
<dbReference type="AlphaFoldDB" id="A0A0F9RGI9"/>
<evidence type="ECO:0000256" key="3">
    <source>
        <dbReference type="ARBA" id="ARBA00010008"/>
    </source>
</evidence>
<dbReference type="InterPro" id="IPR015422">
    <property type="entry name" value="PyrdxlP-dep_Trfase_small"/>
</dbReference>
<accession>A0A0F9RGI9</accession>
<dbReference type="Pfam" id="PF00155">
    <property type="entry name" value="Aminotran_1_2"/>
    <property type="match status" value="1"/>
</dbReference>
<dbReference type="PROSITE" id="PS00599">
    <property type="entry name" value="AA_TRANSFER_CLASS_2"/>
    <property type="match status" value="1"/>
</dbReference>
<comment type="catalytic activity">
    <reaction evidence="11">
        <text>6-carboxyhexanoyl-[ACP] + L-alanine + H(+) = (8S)-8-amino-7-oxononanoate + holo-[ACP] + CO2</text>
        <dbReference type="Rhea" id="RHEA:42288"/>
        <dbReference type="Rhea" id="RHEA-COMP:9685"/>
        <dbReference type="Rhea" id="RHEA-COMP:9955"/>
        <dbReference type="ChEBI" id="CHEBI:15378"/>
        <dbReference type="ChEBI" id="CHEBI:16526"/>
        <dbReference type="ChEBI" id="CHEBI:57972"/>
        <dbReference type="ChEBI" id="CHEBI:64479"/>
        <dbReference type="ChEBI" id="CHEBI:78846"/>
        <dbReference type="ChEBI" id="CHEBI:149468"/>
        <dbReference type="EC" id="2.3.1.47"/>
    </reaction>
</comment>
<gene>
    <name evidence="13" type="ORF">LCGC14_0580390</name>
</gene>
<evidence type="ECO:0000259" key="12">
    <source>
        <dbReference type="Pfam" id="PF00155"/>
    </source>
</evidence>
<dbReference type="GO" id="GO:0030170">
    <property type="term" value="F:pyridoxal phosphate binding"/>
    <property type="evidence" value="ECO:0007669"/>
    <property type="project" value="InterPro"/>
</dbReference>
<reference evidence="13" key="1">
    <citation type="journal article" date="2015" name="Nature">
        <title>Complex archaea that bridge the gap between prokaryotes and eukaryotes.</title>
        <authorList>
            <person name="Spang A."/>
            <person name="Saw J.H."/>
            <person name="Jorgensen S.L."/>
            <person name="Zaremba-Niedzwiedzka K."/>
            <person name="Martijn J."/>
            <person name="Lind A.E."/>
            <person name="van Eijk R."/>
            <person name="Schleper C."/>
            <person name="Guy L."/>
            <person name="Ettema T.J."/>
        </authorList>
    </citation>
    <scope>NUCLEOTIDE SEQUENCE</scope>
</reference>
<keyword evidence="6" id="KW-0808">Transferase</keyword>
<evidence type="ECO:0000256" key="10">
    <source>
        <dbReference type="ARBA" id="ARBA00033381"/>
    </source>
</evidence>
<dbReference type="EC" id="2.3.1.47" evidence="5"/>
<proteinExistence type="inferred from homology"/>
<dbReference type="InterPro" id="IPR004839">
    <property type="entry name" value="Aminotransferase_I/II_large"/>
</dbReference>
<dbReference type="GO" id="GO:0009102">
    <property type="term" value="P:biotin biosynthetic process"/>
    <property type="evidence" value="ECO:0007669"/>
    <property type="project" value="UniProtKB-UniPathway"/>
</dbReference>
<protein>
    <recommendedName>
        <fullName evidence="5">8-amino-7-oxononanoate synthase</fullName>
        <ecNumber evidence="5">2.3.1.47</ecNumber>
    </recommendedName>
    <alternativeName>
        <fullName evidence="9">7-keto-8-amino-pelargonic acid synthase</fullName>
    </alternativeName>
    <alternativeName>
        <fullName evidence="10">8-amino-7-ketopelargonate synthase</fullName>
    </alternativeName>
</protein>